<dbReference type="GO" id="GO:1990281">
    <property type="term" value="C:efflux pump complex"/>
    <property type="evidence" value="ECO:0007669"/>
    <property type="project" value="TreeGrafter"/>
</dbReference>
<comment type="similarity">
    <text evidence="1">Belongs to the membrane fusion protein (MFP) (TC 8.A.1) family.</text>
</comment>
<protein>
    <submittedName>
        <fullName evidence="6">RND family efflux transporter MFP subunit</fullName>
    </submittedName>
</protein>
<evidence type="ECO:0000259" key="4">
    <source>
        <dbReference type="Pfam" id="PF25876"/>
    </source>
</evidence>
<dbReference type="InterPro" id="IPR006143">
    <property type="entry name" value="RND_pump_MFP"/>
</dbReference>
<dbReference type="Pfam" id="PF25876">
    <property type="entry name" value="HH_MFP_RND"/>
    <property type="match status" value="1"/>
</dbReference>
<dbReference type="Gene3D" id="1.10.287.470">
    <property type="entry name" value="Helix hairpin bin"/>
    <property type="match status" value="1"/>
</dbReference>
<feature type="coiled-coil region" evidence="2">
    <location>
        <begin position="101"/>
        <end position="159"/>
    </location>
</feature>
<name>A0A2T5JSK4_9RHOB</name>
<gene>
    <name evidence="6" type="ORF">C8J28_12718</name>
</gene>
<feature type="signal peptide" evidence="3">
    <location>
        <begin position="1"/>
        <end position="20"/>
    </location>
</feature>
<dbReference type="RefSeq" id="WP_108222481.1">
    <property type="nucleotide sequence ID" value="NZ_CP090022.1"/>
</dbReference>
<feature type="chain" id="PRO_5015532107" evidence="3">
    <location>
        <begin position="21"/>
        <end position="361"/>
    </location>
</feature>
<evidence type="ECO:0000313" key="7">
    <source>
        <dbReference type="Proteomes" id="UP000244060"/>
    </source>
</evidence>
<evidence type="ECO:0000256" key="2">
    <source>
        <dbReference type="SAM" id="Coils"/>
    </source>
</evidence>
<dbReference type="Gene3D" id="2.40.420.20">
    <property type="match status" value="1"/>
</dbReference>
<dbReference type="PANTHER" id="PTHR30469">
    <property type="entry name" value="MULTIDRUG RESISTANCE PROTEIN MDTA"/>
    <property type="match status" value="1"/>
</dbReference>
<dbReference type="Gene3D" id="2.40.30.170">
    <property type="match status" value="1"/>
</dbReference>
<dbReference type="Proteomes" id="UP000244060">
    <property type="component" value="Unassembled WGS sequence"/>
</dbReference>
<accession>A0A2T5JSK4</accession>
<dbReference type="InterPro" id="IPR058627">
    <property type="entry name" value="MdtA-like_C"/>
</dbReference>
<reference evidence="6 7" key="1">
    <citation type="submission" date="2018-04" db="EMBL/GenBank/DDBJ databases">
        <title>Genomic Encyclopedia of Type Strains, Phase III (KMG-III): the genomes of soil and plant-associated and newly described type strains.</title>
        <authorList>
            <person name="Whitman W."/>
        </authorList>
    </citation>
    <scope>NUCLEOTIDE SEQUENCE [LARGE SCALE GENOMIC DNA]</scope>
    <source>
        <strain evidence="6 7">KA25</strain>
    </source>
</reference>
<evidence type="ECO:0000259" key="5">
    <source>
        <dbReference type="Pfam" id="PF25967"/>
    </source>
</evidence>
<dbReference type="InterPro" id="IPR058624">
    <property type="entry name" value="MdtA-like_HH"/>
</dbReference>
<dbReference type="Gene3D" id="2.40.50.100">
    <property type="match status" value="1"/>
</dbReference>
<feature type="domain" description="Multidrug resistance protein MdtA-like C-terminal permuted SH3" evidence="5">
    <location>
        <begin position="289"/>
        <end position="346"/>
    </location>
</feature>
<dbReference type="Pfam" id="PF25967">
    <property type="entry name" value="RND-MFP_C"/>
    <property type="match status" value="1"/>
</dbReference>
<sequence length="361" mass="37377">MRSRAIPNILLAVSLVAVLAACDEEETAEAEPIRPVRTVTVEKRVMGETITLAGTVESQVQAELGFRIGGRLAERLVSVGDRIEPGQPLASLDPTDERNGLRAAEASLAAAEGQLTEARTEFGRQRQLYDRGFASRAAYDRAETALTTAESAAEAARAQYLIAARRLNDTSLVGDAPGRVTAVGAEPGEVVTAGRMIVQVARDGGKDAVFDVPAAVLAASPADPEITVAVSQSPTVSTKGRIREVAPRADPSTGTFRIRVGLIKPPPEMRLGTVVTGQATFGDAAGIEIPASALTGGNGQPAVWVVDAASGTVALREIGVARFLPASVTVSGGLEPGDIVVTAGVQALRPGQAVRLVEARP</sequence>
<evidence type="ECO:0000256" key="1">
    <source>
        <dbReference type="ARBA" id="ARBA00009477"/>
    </source>
</evidence>
<keyword evidence="3" id="KW-0732">Signal</keyword>
<dbReference type="SUPFAM" id="SSF111369">
    <property type="entry name" value="HlyD-like secretion proteins"/>
    <property type="match status" value="1"/>
</dbReference>
<organism evidence="6 7">
    <name type="scientific">Cereibacter azotoformans</name>
    <dbReference type="NCBI Taxonomy" id="43057"/>
    <lineage>
        <taxon>Bacteria</taxon>
        <taxon>Pseudomonadati</taxon>
        <taxon>Pseudomonadota</taxon>
        <taxon>Alphaproteobacteria</taxon>
        <taxon>Rhodobacterales</taxon>
        <taxon>Paracoccaceae</taxon>
        <taxon>Cereibacter</taxon>
    </lineage>
</organism>
<feature type="domain" description="Multidrug resistance protein MdtA-like alpha-helical hairpin" evidence="4">
    <location>
        <begin position="102"/>
        <end position="158"/>
    </location>
</feature>
<dbReference type="AlphaFoldDB" id="A0A2T5JSK4"/>
<keyword evidence="2" id="KW-0175">Coiled coil</keyword>
<dbReference type="EMBL" id="QAOT01000027">
    <property type="protein sequence ID" value="PTR11586.1"/>
    <property type="molecule type" value="Genomic_DNA"/>
</dbReference>
<proteinExistence type="inferred from homology"/>
<comment type="caution">
    <text evidence="6">The sequence shown here is derived from an EMBL/GenBank/DDBJ whole genome shotgun (WGS) entry which is preliminary data.</text>
</comment>
<dbReference type="OrthoDB" id="9813967at2"/>
<keyword evidence="7" id="KW-1185">Reference proteome</keyword>
<evidence type="ECO:0000313" key="6">
    <source>
        <dbReference type="EMBL" id="PTR11586.1"/>
    </source>
</evidence>
<dbReference type="PROSITE" id="PS51257">
    <property type="entry name" value="PROKAR_LIPOPROTEIN"/>
    <property type="match status" value="1"/>
</dbReference>
<dbReference type="NCBIfam" id="TIGR01730">
    <property type="entry name" value="RND_mfp"/>
    <property type="match status" value="1"/>
</dbReference>
<dbReference type="GO" id="GO:0015562">
    <property type="term" value="F:efflux transmembrane transporter activity"/>
    <property type="evidence" value="ECO:0007669"/>
    <property type="project" value="TreeGrafter"/>
</dbReference>
<dbReference type="PANTHER" id="PTHR30469:SF38">
    <property type="entry name" value="HLYD FAMILY SECRETION PROTEIN"/>
    <property type="match status" value="1"/>
</dbReference>
<evidence type="ECO:0000256" key="3">
    <source>
        <dbReference type="SAM" id="SignalP"/>
    </source>
</evidence>